<dbReference type="EMBL" id="NAFK01000106">
    <property type="protein sequence ID" value="OSJ35603.1"/>
    <property type="molecule type" value="Genomic_DNA"/>
</dbReference>
<protein>
    <recommendedName>
        <fullName evidence="3">DUF2188 domain-containing protein</fullName>
    </recommendedName>
</protein>
<accession>A0ABX3XAY1</accession>
<sequence length="67" mass="7142">MPYRISWIEAGGSVGGANAATAAEAIARYQKMEAQGCQKIEIQDSETGRAMTYQNVEMAAGMMKPNG</sequence>
<organism evidence="1 2">
    <name type="scientific">Bradyrhizobium canariense</name>
    <dbReference type="NCBI Taxonomy" id="255045"/>
    <lineage>
        <taxon>Bacteria</taxon>
        <taxon>Pseudomonadati</taxon>
        <taxon>Pseudomonadota</taxon>
        <taxon>Alphaproteobacteria</taxon>
        <taxon>Hyphomicrobiales</taxon>
        <taxon>Nitrobacteraceae</taxon>
        <taxon>Bradyrhizobium</taxon>
    </lineage>
</organism>
<evidence type="ECO:0000313" key="1">
    <source>
        <dbReference type="EMBL" id="OSJ35603.1"/>
    </source>
</evidence>
<keyword evidence="2" id="KW-1185">Reference proteome</keyword>
<comment type="caution">
    <text evidence="1">The sequence shown here is derived from an EMBL/GenBank/DDBJ whole genome shotgun (WGS) entry which is preliminary data.</text>
</comment>
<proteinExistence type="predicted"/>
<reference evidence="1 2" key="1">
    <citation type="submission" date="2017-03" db="EMBL/GenBank/DDBJ databases">
        <title>Whole genome sequences of fourteen strains of Bradyrhizobium canariense and one strain of Bradyrhizobium japonicum isolated from Lupinus (Papilionoideae: Genisteae) species in Algeria.</title>
        <authorList>
            <person name="Crovadore J."/>
            <person name="Chekireb D."/>
            <person name="Brachmann A."/>
            <person name="Chablais R."/>
            <person name="Cochard B."/>
            <person name="Lefort F."/>
        </authorList>
    </citation>
    <scope>NUCLEOTIDE SEQUENCE [LARGE SCALE GENOMIC DNA]</scope>
    <source>
        <strain evidence="1 2">UBMAN05</strain>
    </source>
</reference>
<gene>
    <name evidence="1" type="ORF">BST63_01685</name>
</gene>
<evidence type="ECO:0008006" key="3">
    <source>
        <dbReference type="Google" id="ProtNLM"/>
    </source>
</evidence>
<dbReference type="RefSeq" id="WP_085383260.1">
    <property type="nucleotide sequence ID" value="NZ_NAFJ01000085.1"/>
</dbReference>
<name>A0ABX3XAY1_9BRAD</name>
<dbReference type="Proteomes" id="UP000193884">
    <property type="component" value="Unassembled WGS sequence"/>
</dbReference>
<evidence type="ECO:0000313" key="2">
    <source>
        <dbReference type="Proteomes" id="UP000193884"/>
    </source>
</evidence>